<gene>
    <name evidence="3" type="ORF">Ahy_B04g071523</name>
</gene>
<feature type="domain" description="Putative plant transposon protein" evidence="2">
    <location>
        <begin position="92"/>
        <end position="275"/>
    </location>
</feature>
<evidence type="ECO:0000256" key="1">
    <source>
        <dbReference type="SAM" id="MobiDB-lite"/>
    </source>
</evidence>
<protein>
    <recommendedName>
        <fullName evidence="2">Putative plant transposon protein domain-containing protein</fullName>
    </recommendedName>
</protein>
<accession>A0A444ZKY8</accession>
<comment type="caution">
    <text evidence="3">The sequence shown here is derived from an EMBL/GenBank/DDBJ whole genome shotgun (WGS) entry which is preliminary data.</text>
</comment>
<feature type="region of interest" description="Disordered" evidence="1">
    <location>
        <begin position="387"/>
        <end position="423"/>
    </location>
</feature>
<dbReference type="OrthoDB" id="1435214at2759"/>
<evidence type="ECO:0000259" key="2">
    <source>
        <dbReference type="Pfam" id="PF20167"/>
    </source>
</evidence>
<reference evidence="3 4" key="1">
    <citation type="submission" date="2019-01" db="EMBL/GenBank/DDBJ databases">
        <title>Sequencing of cultivated peanut Arachis hypogaea provides insights into genome evolution and oil improvement.</title>
        <authorList>
            <person name="Chen X."/>
        </authorList>
    </citation>
    <scope>NUCLEOTIDE SEQUENCE [LARGE SCALE GENOMIC DNA]</scope>
    <source>
        <strain evidence="4">cv. Fuhuasheng</strain>
        <tissue evidence="3">Leaves</tissue>
    </source>
</reference>
<feature type="region of interest" description="Disordered" evidence="1">
    <location>
        <begin position="305"/>
        <end position="336"/>
    </location>
</feature>
<dbReference type="AlphaFoldDB" id="A0A444ZKY8"/>
<organism evidence="3 4">
    <name type="scientific">Arachis hypogaea</name>
    <name type="common">Peanut</name>
    <dbReference type="NCBI Taxonomy" id="3818"/>
    <lineage>
        <taxon>Eukaryota</taxon>
        <taxon>Viridiplantae</taxon>
        <taxon>Streptophyta</taxon>
        <taxon>Embryophyta</taxon>
        <taxon>Tracheophyta</taxon>
        <taxon>Spermatophyta</taxon>
        <taxon>Magnoliopsida</taxon>
        <taxon>eudicotyledons</taxon>
        <taxon>Gunneridae</taxon>
        <taxon>Pentapetalae</taxon>
        <taxon>rosids</taxon>
        <taxon>fabids</taxon>
        <taxon>Fabales</taxon>
        <taxon>Fabaceae</taxon>
        <taxon>Papilionoideae</taxon>
        <taxon>50 kb inversion clade</taxon>
        <taxon>dalbergioids sensu lato</taxon>
        <taxon>Dalbergieae</taxon>
        <taxon>Pterocarpus clade</taxon>
        <taxon>Arachis</taxon>
    </lineage>
</organism>
<keyword evidence="4" id="KW-1185">Reference proteome</keyword>
<evidence type="ECO:0000313" key="3">
    <source>
        <dbReference type="EMBL" id="RYR14822.1"/>
    </source>
</evidence>
<dbReference type="InterPro" id="IPR046796">
    <property type="entry name" value="Transposase_32_dom"/>
</dbReference>
<proteinExistence type="predicted"/>
<name>A0A444ZKY8_ARAHY</name>
<dbReference type="EMBL" id="SDMP01000014">
    <property type="protein sequence ID" value="RYR14822.1"/>
    <property type="molecule type" value="Genomic_DNA"/>
</dbReference>
<feature type="region of interest" description="Disordered" evidence="1">
    <location>
        <begin position="1"/>
        <end position="57"/>
    </location>
</feature>
<dbReference type="Proteomes" id="UP000289738">
    <property type="component" value="Chromosome B04"/>
</dbReference>
<dbReference type="Pfam" id="PF20167">
    <property type="entry name" value="Transposase_32"/>
    <property type="match status" value="1"/>
</dbReference>
<sequence>MADRKGKGKATSSGKRKRTSQSADTNDAAFYARRISGSDREAQNTPPTNKHKFSNAYSERKFETFQKRNLHVERELHIPDELSQYTDDRIAQRGWNFLGQELPTVNESWVKEFYANYFNGALDAVYLRGQQILVTEEAIKHALHLELGPSGKDAYEEAEGGRHMKTFDWDQVLAVIAEPGSQWIYGADKTTPLGIRVGSLTYEARIWQQLLSNYVMPSTHETRVTADMAVMVWCVLEGRELHLPRHIRRSMGRAHYMGNLAFPCLITQLATEAGVLWMTTDQRPTVAGHKKIIPHGDWPGLELALGRRSRRTPAPSTEARPSTSVPSASAPTDAAPPAVLQPLFSLIHQLSDDIASSERRNQRRFEQLERRSQRHYEHLRRLILSGGVDIPPELDTLPERSEEARDPPADTGADDSDKSFHSA</sequence>
<feature type="compositionally biased region" description="Low complexity" evidence="1">
    <location>
        <begin position="321"/>
        <end position="336"/>
    </location>
</feature>
<dbReference type="Gramene" id="arahy.Tifrunner.gnm2.ann2.Ah14g358600.1">
    <property type="protein sequence ID" value="arahy.Tifrunner.gnm2.ann2.Ah14g358600.1-CDS-1"/>
    <property type="gene ID" value="arahy.Tifrunner.gnm2.ann2.Ah14g358600"/>
</dbReference>
<evidence type="ECO:0000313" key="4">
    <source>
        <dbReference type="Proteomes" id="UP000289738"/>
    </source>
</evidence>
<feature type="compositionally biased region" description="Basic and acidic residues" evidence="1">
    <location>
        <begin position="397"/>
        <end position="408"/>
    </location>
</feature>